<reference evidence="5 6" key="1">
    <citation type="journal article" date="2024" name="Science">
        <title>Giant polyketide synthase enzymes in the biosynthesis of giant marine polyether toxins.</title>
        <authorList>
            <person name="Fallon T.R."/>
            <person name="Shende V.V."/>
            <person name="Wierzbicki I.H."/>
            <person name="Pendleton A.L."/>
            <person name="Watervoot N.F."/>
            <person name="Auber R.P."/>
            <person name="Gonzalez D.J."/>
            <person name="Wisecaver J.H."/>
            <person name="Moore B.S."/>
        </authorList>
    </citation>
    <scope>NUCLEOTIDE SEQUENCE [LARGE SCALE GENOMIC DNA]</scope>
    <source>
        <strain evidence="5 6">12B1</strain>
    </source>
</reference>
<evidence type="ECO:0008006" key="7">
    <source>
        <dbReference type="Google" id="ProtNLM"/>
    </source>
</evidence>
<dbReference type="SUPFAM" id="SSF161084">
    <property type="entry name" value="MAPEG domain-like"/>
    <property type="match status" value="1"/>
</dbReference>
<dbReference type="EMBL" id="JBGBPQ010000005">
    <property type="protein sequence ID" value="KAL1524654.1"/>
    <property type="molecule type" value="Genomic_DNA"/>
</dbReference>
<dbReference type="GO" id="GO:0016020">
    <property type="term" value="C:membrane"/>
    <property type="evidence" value="ECO:0007669"/>
    <property type="project" value="UniProtKB-SubCell"/>
</dbReference>
<evidence type="ECO:0000313" key="6">
    <source>
        <dbReference type="Proteomes" id="UP001515480"/>
    </source>
</evidence>
<dbReference type="Gene3D" id="1.20.120.550">
    <property type="entry name" value="Membrane associated eicosanoid/glutathione metabolism-like domain"/>
    <property type="match status" value="1"/>
</dbReference>
<proteinExistence type="predicted"/>
<comment type="subcellular location">
    <subcellularLocation>
        <location evidence="1">Membrane</location>
    </subcellularLocation>
</comment>
<dbReference type="InterPro" id="IPR001129">
    <property type="entry name" value="Membr-assoc_MAPEG"/>
</dbReference>
<dbReference type="Proteomes" id="UP001515480">
    <property type="component" value="Unassembled WGS sequence"/>
</dbReference>
<name>A0AB34JRC4_PRYPA</name>
<dbReference type="InterPro" id="IPR023352">
    <property type="entry name" value="MAPEG-like_dom_sf"/>
</dbReference>
<dbReference type="AlphaFoldDB" id="A0AB34JRC4"/>
<evidence type="ECO:0000256" key="2">
    <source>
        <dbReference type="ARBA" id="ARBA00022692"/>
    </source>
</evidence>
<evidence type="ECO:0000256" key="1">
    <source>
        <dbReference type="ARBA" id="ARBA00004370"/>
    </source>
</evidence>
<keyword evidence="6" id="KW-1185">Reference proteome</keyword>
<accession>A0AB34JRC4</accession>
<evidence type="ECO:0000256" key="3">
    <source>
        <dbReference type="ARBA" id="ARBA00022989"/>
    </source>
</evidence>
<evidence type="ECO:0000313" key="5">
    <source>
        <dbReference type="EMBL" id="KAL1524654.1"/>
    </source>
</evidence>
<keyword evidence="4" id="KW-0472">Membrane</keyword>
<comment type="caution">
    <text evidence="5">The sequence shown here is derived from an EMBL/GenBank/DDBJ whole genome shotgun (WGS) entry which is preliminary data.</text>
</comment>
<keyword evidence="3" id="KW-1133">Transmembrane helix</keyword>
<sequence length="117" mass="12193">MLSNLAASSIIFTNSMAGKAYMTFGFRAGGQDSGPAFERAHKAQLNEAEWSPILIAGLILLESKGQATPIAAALAAGGSVLYLWAKCAGLLQISPIGALARYFAGFMMAGQLLTLLK</sequence>
<organism evidence="5 6">
    <name type="scientific">Prymnesium parvum</name>
    <name type="common">Toxic golden alga</name>
    <dbReference type="NCBI Taxonomy" id="97485"/>
    <lineage>
        <taxon>Eukaryota</taxon>
        <taxon>Haptista</taxon>
        <taxon>Haptophyta</taxon>
        <taxon>Prymnesiophyceae</taxon>
        <taxon>Prymnesiales</taxon>
        <taxon>Prymnesiaceae</taxon>
        <taxon>Prymnesium</taxon>
    </lineage>
</organism>
<dbReference type="Pfam" id="PF01124">
    <property type="entry name" value="MAPEG"/>
    <property type="match status" value="1"/>
</dbReference>
<evidence type="ECO:0000256" key="4">
    <source>
        <dbReference type="ARBA" id="ARBA00023136"/>
    </source>
</evidence>
<gene>
    <name evidence="5" type="ORF">AB1Y20_019541</name>
</gene>
<protein>
    <recommendedName>
        <fullName evidence="7">Glutathione transferase</fullName>
    </recommendedName>
</protein>
<keyword evidence="2" id="KW-0812">Transmembrane</keyword>